<keyword evidence="1" id="KW-0812">Transmembrane</keyword>
<dbReference type="Proteomes" id="UP000032434">
    <property type="component" value="Chromosome 1"/>
</dbReference>
<evidence type="ECO:0000313" key="2">
    <source>
        <dbReference type="EMBL" id="CDR30562.1"/>
    </source>
</evidence>
<name>A0A061AHW4_9MOLU</name>
<sequence length="111" mass="13055">MKKNKILNKVYKQKLKSDQAYDILYNPLRKLPKSRFVSIKIQIREHWFLSSLIGIFTILPVHSSIISFFLKRMKDTNPDGIRGEDLIQMIRVKGIKVQIISKDAYIHIKTI</sequence>
<dbReference type="KEGG" id="aoc:Aocu_04890"/>
<evidence type="ECO:0000256" key="1">
    <source>
        <dbReference type="SAM" id="Phobius"/>
    </source>
</evidence>
<keyword evidence="1" id="KW-1133">Transmembrane helix</keyword>
<dbReference type="OrthoDB" id="10004480at2"/>
<dbReference type="HOGENOM" id="CLU_172298_0_0_14"/>
<keyword evidence="1" id="KW-0472">Membrane</keyword>
<dbReference type="EMBL" id="LK028559">
    <property type="protein sequence ID" value="CDR30562.1"/>
    <property type="molecule type" value="Genomic_DNA"/>
</dbReference>
<accession>A0A061AHW4</accession>
<gene>
    <name evidence="2" type="ORF">Aocu_04890</name>
</gene>
<dbReference type="InParanoid" id="A0A061AHW4"/>
<evidence type="ECO:0000313" key="3">
    <source>
        <dbReference type="Proteomes" id="UP000032434"/>
    </source>
</evidence>
<dbReference type="PATRIC" id="fig|35623.3.peg.490"/>
<proteinExistence type="predicted"/>
<organism evidence="2 3">
    <name type="scientific">Acholeplasma oculi</name>
    <dbReference type="NCBI Taxonomy" id="35623"/>
    <lineage>
        <taxon>Bacteria</taxon>
        <taxon>Bacillati</taxon>
        <taxon>Mycoplasmatota</taxon>
        <taxon>Mollicutes</taxon>
        <taxon>Acholeplasmatales</taxon>
        <taxon>Acholeplasmataceae</taxon>
        <taxon>Acholeplasma</taxon>
    </lineage>
</organism>
<feature type="transmembrane region" description="Helical" evidence="1">
    <location>
        <begin position="47"/>
        <end position="70"/>
    </location>
</feature>
<dbReference type="STRING" id="35623.Aocu_04890"/>
<dbReference type="AlphaFoldDB" id="A0A061AHW4"/>
<protein>
    <submittedName>
        <fullName evidence="2">Uncharacterized protein</fullName>
    </submittedName>
</protein>
<keyword evidence="3" id="KW-1185">Reference proteome</keyword>
<reference evidence="3" key="1">
    <citation type="submission" date="2014-05" db="EMBL/GenBank/DDBJ databases">
        <authorList>
            <person name="Kube M."/>
        </authorList>
    </citation>
    <scope>NUCLEOTIDE SEQUENCE [LARGE SCALE GENOMIC DNA]</scope>
</reference>
<dbReference type="RefSeq" id="WP_045749098.1">
    <property type="nucleotide sequence ID" value="NZ_FUZK01000003.1"/>
</dbReference>